<dbReference type="Pfam" id="PF08281">
    <property type="entry name" value="Sigma70_r4_2"/>
    <property type="match status" value="1"/>
</dbReference>
<dbReference type="InterPro" id="IPR046531">
    <property type="entry name" value="DUF6596"/>
</dbReference>
<dbReference type="InterPro" id="IPR013325">
    <property type="entry name" value="RNA_pol_sigma_r2"/>
</dbReference>
<dbReference type="Gene3D" id="1.10.10.10">
    <property type="entry name" value="Winged helix-like DNA-binding domain superfamily/Winged helix DNA-binding domain"/>
    <property type="match status" value="1"/>
</dbReference>
<evidence type="ECO:0000259" key="7">
    <source>
        <dbReference type="Pfam" id="PF20239"/>
    </source>
</evidence>
<dbReference type="SUPFAM" id="SSF88946">
    <property type="entry name" value="Sigma2 domain of RNA polymerase sigma factors"/>
    <property type="match status" value="1"/>
</dbReference>
<name>A0ABW0C9A9_STRCD</name>
<comment type="caution">
    <text evidence="8">The sequence shown here is derived from an EMBL/GenBank/DDBJ whole genome shotgun (WGS) entry which is preliminary data.</text>
</comment>
<dbReference type="InterPro" id="IPR007627">
    <property type="entry name" value="RNA_pol_sigma70_r2"/>
</dbReference>
<protein>
    <submittedName>
        <fullName evidence="8">RNA polymerase sigma factor</fullName>
    </submittedName>
</protein>
<gene>
    <name evidence="8" type="ORF">ACFPQ9_00905</name>
</gene>
<dbReference type="InterPro" id="IPR014284">
    <property type="entry name" value="RNA_pol_sigma-70_dom"/>
</dbReference>
<dbReference type="NCBIfam" id="TIGR02937">
    <property type="entry name" value="sigma70-ECF"/>
    <property type="match status" value="1"/>
</dbReference>
<keyword evidence="3" id="KW-0731">Sigma factor</keyword>
<evidence type="ECO:0000256" key="2">
    <source>
        <dbReference type="ARBA" id="ARBA00023015"/>
    </source>
</evidence>
<accession>A0ABW0C9A9</accession>
<evidence type="ECO:0000259" key="6">
    <source>
        <dbReference type="Pfam" id="PF08281"/>
    </source>
</evidence>
<dbReference type="RefSeq" id="WP_380844844.1">
    <property type="nucleotide sequence ID" value="NZ_JBHSKM010000001.1"/>
</dbReference>
<dbReference type="PANTHER" id="PTHR47756">
    <property type="entry name" value="BLL6612 PROTEIN-RELATED"/>
    <property type="match status" value="1"/>
</dbReference>
<feature type="domain" description="RNA polymerase sigma factor 70 region 4 type 2" evidence="6">
    <location>
        <begin position="115"/>
        <end position="164"/>
    </location>
</feature>
<feature type="domain" description="RNA polymerase sigma-70 region 2" evidence="5">
    <location>
        <begin position="10"/>
        <end position="76"/>
    </location>
</feature>
<dbReference type="Pfam" id="PF20239">
    <property type="entry name" value="DUF6596"/>
    <property type="match status" value="1"/>
</dbReference>
<proteinExistence type="inferred from homology"/>
<sequence length="408" mass="44700">MSVTPETEDLLRRHAPQVLGALVRRYGHFDFAEDAVQEALLAAAEQWPRTGVPDNPRGWLIRVGARRLTDTLRAEEARRAREEKVAALAPRDAFTAPPPGADRAPREDDTLTLLFLSCHPDLTPPAQIALTLRAVGGLTTAEIARAYLVPEATMAQRISRAKQKVRGVRFGRPDNWEDRLPAVLQTLYLIFNEGYTATSGTSLTRRELAGEAIRLTRAVHRLLPDHGEVAGLLALMLLTDARHEARTGPHGELVPLDEQDRDRWDKAAIDEGVALVTRALTRGPAGPYQLRAAIAAVHDEAPSAQETDWEEILGLYDVLVRIVPGPVERLNRAVAVAMARGPRAGLAELASLEDELGSGHRLDAVRGHLLERAGARDEARAAYEAAAAKTLSLPEQRYLHARAARLRP</sequence>
<dbReference type="InterPro" id="IPR036388">
    <property type="entry name" value="WH-like_DNA-bd_sf"/>
</dbReference>
<evidence type="ECO:0000259" key="5">
    <source>
        <dbReference type="Pfam" id="PF04542"/>
    </source>
</evidence>
<keyword evidence="2" id="KW-0805">Transcription regulation</keyword>
<evidence type="ECO:0000256" key="1">
    <source>
        <dbReference type="ARBA" id="ARBA00010641"/>
    </source>
</evidence>
<feature type="domain" description="DUF6596" evidence="7">
    <location>
        <begin position="179"/>
        <end position="279"/>
    </location>
</feature>
<dbReference type="Proteomes" id="UP001596263">
    <property type="component" value="Unassembled WGS sequence"/>
</dbReference>
<dbReference type="EMBL" id="JBHSKM010000001">
    <property type="protein sequence ID" value="MFC5212386.1"/>
    <property type="molecule type" value="Genomic_DNA"/>
</dbReference>
<dbReference type="InterPro" id="IPR013324">
    <property type="entry name" value="RNA_pol_sigma_r3/r4-like"/>
</dbReference>
<reference evidence="9" key="1">
    <citation type="journal article" date="2019" name="Int. J. Syst. Evol. Microbiol.">
        <title>The Global Catalogue of Microorganisms (GCM) 10K type strain sequencing project: providing services to taxonomists for standard genome sequencing and annotation.</title>
        <authorList>
            <consortium name="The Broad Institute Genomics Platform"/>
            <consortium name="The Broad Institute Genome Sequencing Center for Infectious Disease"/>
            <person name="Wu L."/>
            <person name="Ma J."/>
        </authorList>
    </citation>
    <scope>NUCLEOTIDE SEQUENCE [LARGE SCALE GENOMIC DNA]</scope>
    <source>
        <strain evidence="9">KCTC 42586</strain>
    </source>
</reference>
<comment type="similarity">
    <text evidence="1">Belongs to the sigma-70 factor family. ECF subfamily.</text>
</comment>
<evidence type="ECO:0000256" key="3">
    <source>
        <dbReference type="ARBA" id="ARBA00023082"/>
    </source>
</evidence>
<evidence type="ECO:0000256" key="4">
    <source>
        <dbReference type="ARBA" id="ARBA00023163"/>
    </source>
</evidence>
<organism evidence="8 9">
    <name type="scientific">Streptomyces coerulescens</name>
    <dbReference type="NCBI Taxonomy" id="29304"/>
    <lineage>
        <taxon>Bacteria</taxon>
        <taxon>Bacillati</taxon>
        <taxon>Actinomycetota</taxon>
        <taxon>Actinomycetes</taxon>
        <taxon>Kitasatosporales</taxon>
        <taxon>Streptomycetaceae</taxon>
        <taxon>Streptomyces</taxon>
    </lineage>
</organism>
<dbReference type="SUPFAM" id="SSF88659">
    <property type="entry name" value="Sigma3 and sigma4 domains of RNA polymerase sigma factors"/>
    <property type="match status" value="1"/>
</dbReference>
<dbReference type="Gene3D" id="1.10.1740.10">
    <property type="match status" value="1"/>
</dbReference>
<evidence type="ECO:0000313" key="8">
    <source>
        <dbReference type="EMBL" id="MFC5212386.1"/>
    </source>
</evidence>
<dbReference type="InterPro" id="IPR013249">
    <property type="entry name" value="RNA_pol_sigma70_r4_t2"/>
</dbReference>
<keyword evidence="4" id="KW-0804">Transcription</keyword>
<evidence type="ECO:0000313" key="9">
    <source>
        <dbReference type="Proteomes" id="UP001596263"/>
    </source>
</evidence>
<dbReference type="PANTHER" id="PTHR47756:SF2">
    <property type="entry name" value="BLL6612 PROTEIN"/>
    <property type="match status" value="1"/>
</dbReference>
<dbReference type="Pfam" id="PF04542">
    <property type="entry name" value="Sigma70_r2"/>
    <property type="match status" value="1"/>
</dbReference>
<keyword evidence="9" id="KW-1185">Reference proteome</keyword>